<proteinExistence type="predicted"/>
<dbReference type="VEuPathDB" id="FungiDB:H310_11642"/>
<dbReference type="EMBL" id="KI913984">
    <property type="protein sequence ID" value="ETV94654.1"/>
    <property type="molecule type" value="Genomic_DNA"/>
</dbReference>
<name>A0A024TKX1_9STRA</name>
<accession>A0A024TKX1</accession>
<evidence type="ECO:0000313" key="1">
    <source>
        <dbReference type="EMBL" id="ETV94654.1"/>
    </source>
</evidence>
<gene>
    <name evidence="1" type="ORF">H310_11642</name>
</gene>
<protein>
    <submittedName>
        <fullName evidence="1">Uncharacterized protein</fullName>
    </submittedName>
</protein>
<dbReference type="GeneID" id="20088692"/>
<dbReference type="AlphaFoldDB" id="A0A024TKX1"/>
<reference evidence="1" key="1">
    <citation type="submission" date="2013-12" db="EMBL/GenBank/DDBJ databases">
        <title>The Genome Sequence of Aphanomyces invadans NJM9701.</title>
        <authorList>
            <consortium name="The Broad Institute Genomics Platform"/>
            <person name="Russ C."/>
            <person name="Tyler B."/>
            <person name="van West P."/>
            <person name="Dieguez-Uribeondo J."/>
            <person name="Young S.K."/>
            <person name="Zeng Q."/>
            <person name="Gargeya S."/>
            <person name="Fitzgerald M."/>
            <person name="Abouelleil A."/>
            <person name="Alvarado L."/>
            <person name="Chapman S.B."/>
            <person name="Gainer-Dewar J."/>
            <person name="Goldberg J."/>
            <person name="Griggs A."/>
            <person name="Gujja S."/>
            <person name="Hansen M."/>
            <person name="Howarth C."/>
            <person name="Imamovic A."/>
            <person name="Ireland A."/>
            <person name="Larimer J."/>
            <person name="McCowan C."/>
            <person name="Murphy C."/>
            <person name="Pearson M."/>
            <person name="Poon T.W."/>
            <person name="Priest M."/>
            <person name="Roberts A."/>
            <person name="Saif S."/>
            <person name="Shea T."/>
            <person name="Sykes S."/>
            <person name="Wortman J."/>
            <person name="Nusbaum C."/>
            <person name="Birren B."/>
        </authorList>
    </citation>
    <scope>NUCLEOTIDE SEQUENCE [LARGE SCALE GENOMIC DNA]</scope>
    <source>
        <strain evidence="1">NJM9701</strain>
    </source>
</reference>
<sequence length="291" mass="31391">MMMKLPPGGSFADVLELHDVLLATRCASSEIFHVRLTSSRSDASSGKMVLWLHSKRDGRTWECQVSSVCNHAKASSTCAPQEVIAAMKHALTCASLTSHVEASSHDVARVEAVMSDDGSQLIVLLALKTPVRVDGYVFDMMPFAQDEANGQLQDMLTSLRSSCPFARPLSPRNPRPASSTSATFVPARVSTTQDIRWTAQAAPQDMPHVVLSDDGTALVILKTGRFVVQWSGPCGPGLALFENDKRVASTRSGDFQHLSTVVHVERGVTVLRATSIRPLQGEGPSLVVQEV</sequence>
<organism evidence="1">
    <name type="scientific">Aphanomyces invadans</name>
    <dbReference type="NCBI Taxonomy" id="157072"/>
    <lineage>
        <taxon>Eukaryota</taxon>
        <taxon>Sar</taxon>
        <taxon>Stramenopiles</taxon>
        <taxon>Oomycota</taxon>
        <taxon>Saprolegniomycetes</taxon>
        <taxon>Saprolegniales</taxon>
        <taxon>Verrucalvaceae</taxon>
        <taxon>Aphanomyces</taxon>
    </lineage>
</organism>
<dbReference type="RefSeq" id="XP_008876599.1">
    <property type="nucleotide sequence ID" value="XM_008878377.1"/>
</dbReference>